<dbReference type="Pfam" id="PF00884">
    <property type="entry name" value="Sulfatase"/>
    <property type="match status" value="1"/>
</dbReference>
<comment type="caution">
    <text evidence="3">The sequence shown here is derived from an EMBL/GenBank/DDBJ whole genome shotgun (WGS) entry which is preliminary data.</text>
</comment>
<dbReference type="PATRIC" id="fig|931277.6.peg.1054"/>
<dbReference type="RefSeq" id="WP_004052443.1">
    <property type="nucleotide sequence ID" value="NZ_AOMC01000079.1"/>
</dbReference>
<protein>
    <submittedName>
        <fullName evidence="3">Sulfatase</fullName>
    </submittedName>
</protein>
<evidence type="ECO:0000256" key="1">
    <source>
        <dbReference type="ARBA" id="ARBA00008779"/>
    </source>
</evidence>
<sequence length="508" mass="57342">MRIIYIDCDSLRPDHLGCYGYDRDTSPTIDTIAERGRRFTNVHASDVPCLPSRTALFTGRFGVHTGVVNHGGLNATVRPRGTARGFNTAFDGYQTWMSSLRHAGLHTALVSLFPQRHGAWHVVDGFDEWHDTHGYRADHVYPYAEEWLEANAESDDWYLHVNFWDPHTPYDTPSEYGDPFADESAPEWLTDEMIADQRESYGTMSARETGDDDLERTPEELTTREDFKQWADGYDTGIRYMDDYIGRIVEQLEDAGVRDETLFIVSGDHGENLGELNVYGDHQTADAVTSRVPLIMSGPEIEPGVDDSLRYQLDLPPTVTEYVGGEIPDHWDGRSFVDALNGVTDPDSDREFLVFSQGAWACQRGVRWDDWLLVRTYHDGFKDFAPVELYDLSADPHETTNLARENVDVAREGIALLEGWQSARLAESATGTAGGNPDAPRALTDPLVEVLEEGGPFHPRNDIDFDDLIHRLREAGDERHAKKLKIHEGFVPQDIDAYLTGENVWKHE</sequence>
<dbReference type="PANTHER" id="PTHR42693">
    <property type="entry name" value="ARYLSULFATASE FAMILY MEMBER"/>
    <property type="match status" value="1"/>
</dbReference>
<proteinExistence type="inferred from homology"/>
<dbReference type="InterPro" id="IPR000917">
    <property type="entry name" value="Sulfatase_N"/>
</dbReference>
<dbReference type="CDD" id="cd16148">
    <property type="entry name" value="sulfatase_like"/>
    <property type="match status" value="1"/>
</dbReference>
<dbReference type="SUPFAM" id="SSF53649">
    <property type="entry name" value="Alkaline phosphatase-like"/>
    <property type="match status" value="1"/>
</dbReference>
<dbReference type="EMBL" id="AOMC01000079">
    <property type="protein sequence ID" value="EMA47310.1"/>
    <property type="molecule type" value="Genomic_DNA"/>
</dbReference>
<dbReference type="InterPro" id="IPR050738">
    <property type="entry name" value="Sulfatase"/>
</dbReference>
<dbReference type="InterPro" id="IPR017850">
    <property type="entry name" value="Alkaline_phosphatase_core_sf"/>
</dbReference>
<dbReference type="OrthoDB" id="212780at2157"/>
<evidence type="ECO:0000259" key="2">
    <source>
        <dbReference type="Pfam" id="PF00884"/>
    </source>
</evidence>
<name>M0MS68_HALMO</name>
<organism evidence="3 4">
    <name type="scientific">Halococcus morrhuae DSM 1307</name>
    <dbReference type="NCBI Taxonomy" id="931277"/>
    <lineage>
        <taxon>Archaea</taxon>
        <taxon>Methanobacteriati</taxon>
        <taxon>Methanobacteriota</taxon>
        <taxon>Stenosarchaea group</taxon>
        <taxon>Halobacteria</taxon>
        <taxon>Halobacteriales</taxon>
        <taxon>Halococcaceae</taxon>
        <taxon>Halococcus</taxon>
    </lineage>
</organism>
<dbReference type="GO" id="GO:0004065">
    <property type="term" value="F:arylsulfatase activity"/>
    <property type="evidence" value="ECO:0007669"/>
    <property type="project" value="TreeGrafter"/>
</dbReference>
<reference evidence="3 4" key="1">
    <citation type="journal article" date="2014" name="PLoS Genet.">
        <title>Phylogenetically driven sequencing of extremely halophilic archaea reveals strategies for static and dynamic osmo-response.</title>
        <authorList>
            <person name="Becker E.A."/>
            <person name="Seitzer P.M."/>
            <person name="Tritt A."/>
            <person name="Larsen D."/>
            <person name="Krusor M."/>
            <person name="Yao A.I."/>
            <person name="Wu D."/>
            <person name="Madern D."/>
            <person name="Eisen J.A."/>
            <person name="Darling A.E."/>
            <person name="Facciotti M.T."/>
        </authorList>
    </citation>
    <scope>NUCLEOTIDE SEQUENCE [LARGE SCALE GENOMIC DNA]</scope>
    <source>
        <strain evidence="3 4">DSM 1307</strain>
    </source>
</reference>
<accession>M0MS68</accession>
<dbReference type="Proteomes" id="UP000011568">
    <property type="component" value="Unassembled WGS sequence"/>
</dbReference>
<dbReference type="PANTHER" id="PTHR42693:SF33">
    <property type="entry name" value="ARYLSULFATASE"/>
    <property type="match status" value="1"/>
</dbReference>
<keyword evidence="4" id="KW-1185">Reference proteome</keyword>
<evidence type="ECO:0000313" key="4">
    <source>
        <dbReference type="Proteomes" id="UP000011568"/>
    </source>
</evidence>
<comment type="similarity">
    <text evidence="1">Belongs to the sulfatase family.</text>
</comment>
<feature type="domain" description="Sulfatase N-terminal" evidence="2">
    <location>
        <begin position="3"/>
        <end position="324"/>
    </location>
</feature>
<dbReference type="STRING" id="931277.C448_05408"/>
<dbReference type="eggNOG" id="arCOG02785">
    <property type="taxonomic scope" value="Archaea"/>
</dbReference>
<evidence type="ECO:0000313" key="3">
    <source>
        <dbReference type="EMBL" id="EMA47310.1"/>
    </source>
</evidence>
<dbReference type="AlphaFoldDB" id="M0MS68"/>
<gene>
    <name evidence="3" type="ORF">C448_05408</name>
</gene>
<dbReference type="Gene3D" id="3.40.720.10">
    <property type="entry name" value="Alkaline Phosphatase, subunit A"/>
    <property type="match status" value="1"/>
</dbReference>